<organism evidence="2 3">
    <name type="scientific">Microbulbifer marinus</name>
    <dbReference type="NCBI Taxonomy" id="658218"/>
    <lineage>
        <taxon>Bacteria</taxon>
        <taxon>Pseudomonadati</taxon>
        <taxon>Pseudomonadota</taxon>
        <taxon>Gammaproteobacteria</taxon>
        <taxon>Cellvibrionales</taxon>
        <taxon>Microbulbiferaceae</taxon>
        <taxon>Microbulbifer</taxon>
    </lineage>
</organism>
<protein>
    <recommendedName>
        <fullName evidence="4">YecA family protein</fullName>
    </recommendedName>
</protein>
<dbReference type="PANTHER" id="PTHR37528">
    <property type="entry name" value="UPF0149 PROTEIN YGFB"/>
    <property type="match status" value="1"/>
</dbReference>
<sequence length="184" mass="19770">MTSAANRFDSLANAILAAGGHADPSELHGFACGFLAAGAGPDISRWQKELAALLELDAVPADLNREFLQLAQDAQQQLGDSNFDFQLLLSDEQDITARTLTLGHWCQGFLHGFGIGAYKGELLPTSKEALQDIGAIAQVDADQVDESEEAESQLLELQEYVRMAALNIFTEVRGDKSGKGPTVH</sequence>
<dbReference type="PANTHER" id="PTHR37528:SF1">
    <property type="entry name" value="UPF0149 PROTEIN YGFB"/>
    <property type="match status" value="1"/>
</dbReference>
<dbReference type="GO" id="GO:0005829">
    <property type="term" value="C:cytosol"/>
    <property type="evidence" value="ECO:0007669"/>
    <property type="project" value="TreeGrafter"/>
</dbReference>
<dbReference type="RefSeq" id="WP_091387305.1">
    <property type="nucleotide sequence ID" value="NZ_FNQO01000002.1"/>
</dbReference>
<name>A0A1H3YH61_9GAMM</name>
<gene>
    <name evidence="2" type="ORF">SAMN05216562_1743</name>
</gene>
<comment type="similarity">
    <text evidence="1">Belongs to the UPF0149 family.</text>
</comment>
<dbReference type="InterPro" id="IPR011978">
    <property type="entry name" value="YgfB-like"/>
</dbReference>
<proteinExistence type="inferred from homology"/>
<reference evidence="3" key="1">
    <citation type="submission" date="2016-10" db="EMBL/GenBank/DDBJ databases">
        <authorList>
            <person name="Varghese N."/>
            <person name="Submissions S."/>
        </authorList>
    </citation>
    <scope>NUCLEOTIDE SEQUENCE [LARGE SCALE GENOMIC DNA]</scope>
    <source>
        <strain evidence="3">CGMCC 1.10657</strain>
    </source>
</reference>
<dbReference type="EMBL" id="FNQO01000002">
    <property type="protein sequence ID" value="SEA10511.1"/>
    <property type="molecule type" value="Genomic_DNA"/>
</dbReference>
<evidence type="ECO:0008006" key="4">
    <source>
        <dbReference type="Google" id="ProtNLM"/>
    </source>
</evidence>
<evidence type="ECO:0000313" key="2">
    <source>
        <dbReference type="EMBL" id="SEA10511.1"/>
    </source>
</evidence>
<evidence type="ECO:0000313" key="3">
    <source>
        <dbReference type="Proteomes" id="UP000198658"/>
    </source>
</evidence>
<accession>A0A1H3YH61</accession>
<keyword evidence="3" id="KW-1185">Reference proteome</keyword>
<dbReference type="AlphaFoldDB" id="A0A1H3YH61"/>
<dbReference type="Gene3D" id="1.20.120.740">
    <property type="entry name" value="YgfB uncharacterised protein family UPF0149, PF03695"/>
    <property type="match status" value="1"/>
</dbReference>
<dbReference type="Pfam" id="PF03695">
    <property type="entry name" value="UPF0149"/>
    <property type="match status" value="1"/>
</dbReference>
<dbReference type="SUPFAM" id="SSF101327">
    <property type="entry name" value="YgfB-like"/>
    <property type="match status" value="1"/>
</dbReference>
<dbReference type="STRING" id="658218.SAMN05216562_1743"/>
<evidence type="ECO:0000256" key="1">
    <source>
        <dbReference type="ARBA" id="ARBA00038308"/>
    </source>
</evidence>
<dbReference type="InterPro" id="IPR036255">
    <property type="entry name" value="YgfB-like_sf"/>
</dbReference>
<dbReference type="Proteomes" id="UP000198658">
    <property type="component" value="Unassembled WGS sequence"/>
</dbReference>
<dbReference type="OrthoDB" id="9783391at2"/>